<keyword evidence="3" id="KW-1185">Reference proteome</keyword>
<organism evidence="2 3">
    <name type="scientific">Arabidopsis thaliana x Arabidopsis arenosa</name>
    <dbReference type="NCBI Taxonomy" id="1240361"/>
    <lineage>
        <taxon>Eukaryota</taxon>
        <taxon>Viridiplantae</taxon>
        <taxon>Streptophyta</taxon>
        <taxon>Embryophyta</taxon>
        <taxon>Tracheophyta</taxon>
        <taxon>Spermatophyta</taxon>
        <taxon>Magnoliopsida</taxon>
        <taxon>eudicotyledons</taxon>
        <taxon>Gunneridae</taxon>
        <taxon>Pentapetalae</taxon>
        <taxon>rosids</taxon>
        <taxon>malvids</taxon>
        <taxon>Brassicales</taxon>
        <taxon>Brassicaceae</taxon>
        <taxon>Camelineae</taxon>
        <taxon>Arabidopsis</taxon>
    </lineage>
</organism>
<feature type="domain" description="F-box" evidence="1">
    <location>
        <begin position="24"/>
        <end position="70"/>
    </location>
</feature>
<proteinExistence type="predicted"/>
<sequence length="738" mass="83862">MDTAKVETQQGTKKMKLTAQSPLSMSISSLPDEIVLSFLARISKSYYRSLSLVSKSFYALLSSTEIYAARSHIGATEPRLYVCLWSLNKHRWFTLLNPDQTLITNGVRFSSSNPPARLNSTTVAVGSEIYQIGGTVNGKRSKAVGVLDCRSHTWRRAPSMRVSRVGAKSCFLDGNIYVIGGCRKSEEESMNWGEVFDLKTQTWNPLPSPSDNFAVDSNHKVAVFGERLYVITKHKNYAYDPNEGRWLPDVGSVDLQPITGPWCGGIEKVMEPITGRPWCIIGNVMFTDESRKYRWYSSSHGAWLRVEGLHDLYGLNDLYEKRGFRYYRTIKLVNYGGKLLIIWHNWIRSIHSEERTIWCAVIRLEERKTYFGPWICGEVESCNVVVPSVPKSYKLSSCQFAMDAKVEPPQKKKITISPSPPSFSSLPDELILHCLARISKSYYRSLSLVSKSFCSLLTSPDIYAFRSQIGTTEPCLYICLKSPTCRHSWITLDQTLITNGGEIKDELSLEMVKLPSSHSPTRLNSTTVVAGSEIYQIGGINKTKRSRAVSVLDCCSHKWRRAPNMRLPRVDAKSWFLDGKIYVMGGCRKREESMNWGEVLDLKTQTWKPLPCPSDNGVDFNHKENVAVLRGRLYVTTKNKNYVYDPKEGRWKETLELASGICFGLSLESITGPWCLVENVMINDNGGRYWWWYESSSGMIPGLSDLYMKRARNYRTIQLVNYCGKLLIIWQATINKRT</sequence>
<dbReference type="SMART" id="SM00612">
    <property type="entry name" value="Kelch"/>
    <property type="match status" value="4"/>
</dbReference>
<accession>A0A8T1XZM6</accession>
<dbReference type="InterPro" id="IPR050354">
    <property type="entry name" value="F-box/kelch-repeat_ARATH"/>
</dbReference>
<dbReference type="AlphaFoldDB" id="A0A8T1XZM6"/>
<reference evidence="2 3" key="1">
    <citation type="submission" date="2020-12" db="EMBL/GenBank/DDBJ databases">
        <title>Concerted genomic and epigenomic changes stabilize Arabidopsis allopolyploids.</title>
        <authorList>
            <person name="Chen Z."/>
        </authorList>
    </citation>
    <scope>NUCLEOTIDE SEQUENCE [LARGE SCALE GENOMIC DNA]</scope>
    <source>
        <strain evidence="2">Allo738</strain>
        <tissue evidence="2">Leaf</tissue>
    </source>
</reference>
<dbReference type="InterPro" id="IPR057499">
    <property type="entry name" value="Kelch_FKB95"/>
</dbReference>
<dbReference type="CDD" id="cd22152">
    <property type="entry name" value="F-box_AtAFR-like"/>
    <property type="match status" value="2"/>
</dbReference>
<dbReference type="SMART" id="SM00256">
    <property type="entry name" value="FBOX"/>
    <property type="match status" value="2"/>
</dbReference>
<dbReference type="Proteomes" id="UP000694240">
    <property type="component" value="Chromosome 12"/>
</dbReference>
<evidence type="ECO:0000259" key="1">
    <source>
        <dbReference type="PROSITE" id="PS50181"/>
    </source>
</evidence>
<dbReference type="InterPro" id="IPR006652">
    <property type="entry name" value="Kelch_1"/>
</dbReference>
<protein>
    <submittedName>
        <fullName evidence="2">F-box domain</fullName>
    </submittedName>
</protein>
<dbReference type="EMBL" id="JAEFBK010000012">
    <property type="protein sequence ID" value="KAG7540315.1"/>
    <property type="molecule type" value="Genomic_DNA"/>
</dbReference>
<name>A0A8T1XZM6_9BRAS</name>
<dbReference type="Pfam" id="PF25210">
    <property type="entry name" value="Kelch_FKB95"/>
    <property type="match status" value="2"/>
</dbReference>
<feature type="domain" description="F-box" evidence="1">
    <location>
        <begin position="420"/>
        <end position="468"/>
    </location>
</feature>
<dbReference type="PANTHER" id="PTHR24414">
    <property type="entry name" value="F-BOX/KELCH-REPEAT PROTEIN SKIP4"/>
    <property type="match status" value="1"/>
</dbReference>
<dbReference type="Pfam" id="PF00646">
    <property type="entry name" value="F-box"/>
    <property type="match status" value="2"/>
</dbReference>
<feature type="non-terminal residue" evidence="2">
    <location>
        <position position="1"/>
    </location>
</feature>
<dbReference type="InterPro" id="IPR001810">
    <property type="entry name" value="F-box_dom"/>
</dbReference>
<dbReference type="PANTHER" id="PTHR24414:SF161">
    <property type="entry name" value="F-BOX DOMAIN-CONTAINING PROTEIN"/>
    <property type="match status" value="1"/>
</dbReference>
<evidence type="ECO:0000313" key="3">
    <source>
        <dbReference type="Proteomes" id="UP000694240"/>
    </source>
</evidence>
<evidence type="ECO:0000313" key="2">
    <source>
        <dbReference type="EMBL" id="KAG7540315.1"/>
    </source>
</evidence>
<dbReference type="PROSITE" id="PS50181">
    <property type="entry name" value="FBOX"/>
    <property type="match status" value="2"/>
</dbReference>
<comment type="caution">
    <text evidence="2">The sequence shown here is derived from an EMBL/GenBank/DDBJ whole genome shotgun (WGS) entry which is preliminary data.</text>
</comment>
<gene>
    <name evidence="2" type="ORF">ISN45_Aa07g005360</name>
</gene>